<protein>
    <submittedName>
        <fullName evidence="2">Putative tail protein</fullName>
    </submittedName>
</protein>
<feature type="domain" description="Ig-like" evidence="1">
    <location>
        <begin position="31"/>
        <end position="114"/>
    </location>
</feature>
<reference evidence="3" key="1">
    <citation type="submission" date="2019-02" db="EMBL/GenBank/DDBJ databases">
        <title>Complete genome of phage SEE-1.</title>
        <authorList>
            <person name="Lu M."/>
        </authorList>
    </citation>
    <scope>NUCLEOTIDE SEQUENCE [LARGE SCALE GENOMIC DNA]</scope>
</reference>
<sequence length="117" mass="12058">MVDVIKRRMVGVSDDSPADGQVEIDMVNISPASFYTGLNDTTAVTAPAALTLTVAAAGGQEPYSYQWFKNGNAISGATAATYVKTPTVAGTDSGTYKVVAQDGYGNIISDSTIVTVS</sequence>
<dbReference type="InterPro" id="IPR007110">
    <property type="entry name" value="Ig-like_dom"/>
</dbReference>
<evidence type="ECO:0000259" key="1">
    <source>
        <dbReference type="PROSITE" id="PS50835"/>
    </source>
</evidence>
<keyword evidence="3" id="KW-1185">Reference proteome</keyword>
<dbReference type="PROSITE" id="PS50835">
    <property type="entry name" value="IG_LIKE"/>
    <property type="match status" value="1"/>
</dbReference>
<dbReference type="SUPFAM" id="SSF48726">
    <property type="entry name" value="Immunoglobulin"/>
    <property type="match status" value="1"/>
</dbReference>
<organism evidence="2 3">
    <name type="scientific">Salmonella phage vB_SenS_SE1</name>
    <dbReference type="NCBI Taxonomy" id="2530161"/>
    <lineage>
        <taxon>Viruses</taxon>
        <taxon>Duplodnaviria</taxon>
        <taxon>Heunggongvirae</taxon>
        <taxon>Uroviricota</taxon>
        <taxon>Caudoviricetes</taxon>
        <taxon>Sarkviridae</taxon>
        <taxon>Guernseyvirinae</taxon>
        <taxon>Cornellvirus</taxon>
        <taxon>Cornellvirus SE1</taxon>
    </lineage>
</organism>
<name>A0A481W783_9CAUD</name>
<dbReference type="KEGG" id="vg:77418155"/>
<dbReference type="GeneID" id="77418155"/>
<dbReference type="InterPro" id="IPR013783">
    <property type="entry name" value="Ig-like_fold"/>
</dbReference>
<dbReference type="EMBL" id="MK479295">
    <property type="protein sequence ID" value="QBJ04035.1"/>
    <property type="molecule type" value="Genomic_DNA"/>
</dbReference>
<proteinExistence type="predicted"/>
<dbReference type="Pfam" id="PF13895">
    <property type="entry name" value="Ig_2"/>
    <property type="match status" value="1"/>
</dbReference>
<accession>A0A481W783</accession>
<dbReference type="Proteomes" id="UP000293689">
    <property type="component" value="Segment"/>
</dbReference>
<dbReference type="InterPro" id="IPR036179">
    <property type="entry name" value="Ig-like_dom_sf"/>
</dbReference>
<dbReference type="RefSeq" id="YP_010582478.1">
    <property type="nucleotide sequence ID" value="NC_069151.1"/>
</dbReference>
<evidence type="ECO:0000313" key="2">
    <source>
        <dbReference type="EMBL" id="QBJ04035.1"/>
    </source>
</evidence>
<evidence type="ECO:0000313" key="3">
    <source>
        <dbReference type="Proteomes" id="UP000293689"/>
    </source>
</evidence>
<dbReference type="Gene3D" id="2.60.40.10">
    <property type="entry name" value="Immunoglobulins"/>
    <property type="match status" value="1"/>
</dbReference>